<feature type="region of interest" description="Disordered" evidence="1">
    <location>
        <begin position="63"/>
        <end position="83"/>
    </location>
</feature>
<accession>A0AAV4RUN4</accession>
<evidence type="ECO:0000313" key="2">
    <source>
        <dbReference type="EMBL" id="GIY24399.1"/>
    </source>
</evidence>
<dbReference type="Proteomes" id="UP001054945">
    <property type="component" value="Unassembled WGS sequence"/>
</dbReference>
<evidence type="ECO:0000256" key="1">
    <source>
        <dbReference type="SAM" id="MobiDB-lite"/>
    </source>
</evidence>
<comment type="caution">
    <text evidence="2">The sequence shown here is derived from an EMBL/GenBank/DDBJ whole genome shotgun (WGS) entry which is preliminary data.</text>
</comment>
<gene>
    <name evidence="2" type="ORF">CEXT_700351</name>
</gene>
<proteinExistence type="predicted"/>
<dbReference type="EMBL" id="BPLR01008404">
    <property type="protein sequence ID" value="GIY24399.1"/>
    <property type="molecule type" value="Genomic_DNA"/>
</dbReference>
<protein>
    <submittedName>
        <fullName evidence="2">Uncharacterized protein</fullName>
    </submittedName>
</protein>
<sequence>MKYKHELVTLEKSLRELFPIMLAIKISDNAESSTCKPDISLRNNEVWCECVARFPEANRDLEEAVSREQAGRTPHRPEADSYREPSLRIPGGFKCEYFVYLFFSLRLYEYDALNHTFNLLHHNPHYIAFQSSVRNACYQLSSFCMLANAPYLASGDWGIDLGLTGDYKEYINSRVMRINFKKEG</sequence>
<name>A0AAV4RUN4_CAEEX</name>
<dbReference type="AlphaFoldDB" id="A0AAV4RUN4"/>
<reference evidence="2 3" key="1">
    <citation type="submission" date="2021-06" db="EMBL/GenBank/DDBJ databases">
        <title>Caerostris extrusa draft genome.</title>
        <authorList>
            <person name="Kono N."/>
            <person name="Arakawa K."/>
        </authorList>
    </citation>
    <scope>NUCLEOTIDE SEQUENCE [LARGE SCALE GENOMIC DNA]</scope>
</reference>
<evidence type="ECO:0000313" key="3">
    <source>
        <dbReference type="Proteomes" id="UP001054945"/>
    </source>
</evidence>
<keyword evidence="3" id="KW-1185">Reference proteome</keyword>
<organism evidence="2 3">
    <name type="scientific">Caerostris extrusa</name>
    <name type="common">Bark spider</name>
    <name type="synonym">Caerostris bankana</name>
    <dbReference type="NCBI Taxonomy" id="172846"/>
    <lineage>
        <taxon>Eukaryota</taxon>
        <taxon>Metazoa</taxon>
        <taxon>Ecdysozoa</taxon>
        <taxon>Arthropoda</taxon>
        <taxon>Chelicerata</taxon>
        <taxon>Arachnida</taxon>
        <taxon>Araneae</taxon>
        <taxon>Araneomorphae</taxon>
        <taxon>Entelegynae</taxon>
        <taxon>Araneoidea</taxon>
        <taxon>Araneidae</taxon>
        <taxon>Caerostris</taxon>
    </lineage>
</organism>